<evidence type="ECO:0000313" key="2">
    <source>
        <dbReference type="Proteomes" id="UP000322184"/>
    </source>
</evidence>
<reference evidence="1 2" key="1">
    <citation type="submission" date="2019-09" db="EMBL/GenBank/DDBJ databases">
        <title>Whole genome sequence of Photorhabdus heterorhabditis strain ETL (Enterobacteriales: Enterobacteriaceae) a bacterial symbiont of Heterorhabditis zealandica strain ETL (Rhabditida: Heterorhabditidae).</title>
        <authorList>
            <person name="Lulamba T.E."/>
            <person name="Serepa-Dlamini M.H."/>
        </authorList>
    </citation>
    <scope>NUCLEOTIDE SEQUENCE [LARGE SCALE GENOMIC DNA]</scope>
    <source>
        <strain evidence="1 2">ETL</strain>
    </source>
</reference>
<dbReference type="AlphaFoldDB" id="A0A5B0X675"/>
<organism evidence="1 2">
    <name type="scientific">Photorhabdus heterorhabditis</name>
    <dbReference type="NCBI Taxonomy" id="880156"/>
    <lineage>
        <taxon>Bacteria</taxon>
        <taxon>Pseudomonadati</taxon>
        <taxon>Pseudomonadota</taxon>
        <taxon>Gammaproteobacteria</taxon>
        <taxon>Enterobacterales</taxon>
        <taxon>Morganellaceae</taxon>
        <taxon>Photorhabdus</taxon>
    </lineage>
</organism>
<dbReference type="Proteomes" id="UP000322184">
    <property type="component" value="Unassembled WGS sequence"/>
</dbReference>
<gene>
    <name evidence="1" type="ORF">F0L16_04070</name>
</gene>
<protein>
    <submittedName>
        <fullName evidence="1">Uncharacterized protein</fullName>
    </submittedName>
</protein>
<sequence>MNTGLDITFNGSYASKLRVIVSLLRVISILIFNEKATLTIEGTLVKHNEYTSVNSFENPDI</sequence>
<dbReference type="EMBL" id="VTUW01000005">
    <property type="protein sequence ID" value="KAA1194860.1"/>
    <property type="molecule type" value="Genomic_DNA"/>
</dbReference>
<accession>A0A5B0X675</accession>
<proteinExistence type="predicted"/>
<name>A0A5B0X675_9GAMM</name>
<dbReference type="RefSeq" id="WP_149616212.1">
    <property type="nucleotide sequence ID" value="NZ_CAWPFF010000092.1"/>
</dbReference>
<comment type="caution">
    <text evidence="1">The sequence shown here is derived from an EMBL/GenBank/DDBJ whole genome shotgun (WGS) entry which is preliminary data.</text>
</comment>
<evidence type="ECO:0000313" key="1">
    <source>
        <dbReference type="EMBL" id="KAA1194860.1"/>
    </source>
</evidence>